<comment type="caution">
    <text evidence="6">The sequence shown here is derived from an EMBL/GenBank/DDBJ whole genome shotgun (WGS) entry which is preliminary data.</text>
</comment>
<sequence length="170" mass="18292">MLDAAEGLLADHGVQALTLAAVAERAGVSKGGLLYHFGTKDALVAGMIERLIADFDALIEAQDESCYTRAYVRATFVAVQSGRLRRWAVATGAAGDPALLVPLREAMGRWHTQDLDIEPDPVMSRIVRLACEGVWEAATQCPTVFDPGRSSDSGQGDYPGLRERLLSLVH</sequence>
<dbReference type="InterPro" id="IPR009057">
    <property type="entry name" value="Homeodomain-like_sf"/>
</dbReference>
<dbReference type="Proteomes" id="UP000640052">
    <property type="component" value="Unassembled WGS sequence"/>
</dbReference>
<organism evidence="6 7">
    <name type="scientific">Acrocarpospora phusangensis</name>
    <dbReference type="NCBI Taxonomy" id="1070424"/>
    <lineage>
        <taxon>Bacteria</taxon>
        <taxon>Bacillati</taxon>
        <taxon>Actinomycetota</taxon>
        <taxon>Actinomycetes</taxon>
        <taxon>Streptosporangiales</taxon>
        <taxon>Streptosporangiaceae</taxon>
        <taxon>Acrocarpospora</taxon>
    </lineage>
</organism>
<dbReference type="GO" id="GO:0000976">
    <property type="term" value="F:transcription cis-regulatory region binding"/>
    <property type="evidence" value="ECO:0007669"/>
    <property type="project" value="TreeGrafter"/>
</dbReference>
<reference evidence="6" key="1">
    <citation type="submission" date="2021-01" db="EMBL/GenBank/DDBJ databases">
        <title>Whole genome shotgun sequence of Acrocarpospora phusangensis NBRC 108782.</title>
        <authorList>
            <person name="Komaki H."/>
            <person name="Tamura T."/>
        </authorList>
    </citation>
    <scope>NUCLEOTIDE SEQUENCE</scope>
    <source>
        <strain evidence="6">NBRC 108782</strain>
    </source>
</reference>
<dbReference type="PRINTS" id="PR00455">
    <property type="entry name" value="HTHTETR"/>
</dbReference>
<accession>A0A919UKC4</accession>
<feature type="DNA-binding region" description="H-T-H motif" evidence="4">
    <location>
        <begin position="18"/>
        <end position="37"/>
    </location>
</feature>
<dbReference type="Gene3D" id="1.10.357.10">
    <property type="entry name" value="Tetracycline Repressor, domain 2"/>
    <property type="match status" value="1"/>
</dbReference>
<evidence type="ECO:0000259" key="5">
    <source>
        <dbReference type="PROSITE" id="PS50977"/>
    </source>
</evidence>
<dbReference type="SUPFAM" id="SSF48498">
    <property type="entry name" value="Tetracyclin repressor-like, C-terminal domain"/>
    <property type="match status" value="1"/>
</dbReference>
<dbReference type="EMBL" id="BOOA01000022">
    <property type="protein sequence ID" value="GIH24856.1"/>
    <property type="molecule type" value="Genomic_DNA"/>
</dbReference>
<evidence type="ECO:0000313" key="7">
    <source>
        <dbReference type="Proteomes" id="UP000640052"/>
    </source>
</evidence>
<gene>
    <name evidence="6" type="ORF">Aph01nite_31660</name>
</gene>
<feature type="domain" description="HTH tetR-type" evidence="5">
    <location>
        <begin position="1"/>
        <end position="55"/>
    </location>
</feature>
<dbReference type="InterPro" id="IPR036271">
    <property type="entry name" value="Tet_transcr_reg_TetR-rel_C_sf"/>
</dbReference>
<evidence type="ECO:0000256" key="3">
    <source>
        <dbReference type="ARBA" id="ARBA00023163"/>
    </source>
</evidence>
<dbReference type="InterPro" id="IPR001647">
    <property type="entry name" value="HTH_TetR"/>
</dbReference>
<dbReference type="PROSITE" id="PS50977">
    <property type="entry name" value="HTH_TETR_2"/>
    <property type="match status" value="1"/>
</dbReference>
<dbReference type="Pfam" id="PF17937">
    <property type="entry name" value="TetR_C_28"/>
    <property type="match status" value="1"/>
</dbReference>
<dbReference type="PANTHER" id="PTHR30055:SF234">
    <property type="entry name" value="HTH-TYPE TRANSCRIPTIONAL REGULATOR BETI"/>
    <property type="match status" value="1"/>
</dbReference>
<dbReference type="GO" id="GO:0003700">
    <property type="term" value="F:DNA-binding transcription factor activity"/>
    <property type="evidence" value="ECO:0007669"/>
    <property type="project" value="TreeGrafter"/>
</dbReference>
<dbReference type="InterPro" id="IPR050109">
    <property type="entry name" value="HTH-type_TetR-like_transc_reg"/>
</dbReference>
<keyword evidence="3" id="KW-0804">Transcription</keyword>
<dbReference type="PANTHER" id="PTHR30055">
    <property type="entry name" value="HTH-TYPE TRANSCRIPTIONAL REGULATOR RUTR"/>
    <property type="match status" value="1"/>
</dbReference>
<evidence type="ECO:0000256" key="2">
    <source>
        <dbReference type="ARBA" id="ARBA00023125"/>
    </source>
</evidence>
<evidence type="ECO:0000313" key="6">
    <source>
        <dbReference type="EMBL" id="GIH24856.1"/>
    </source>
</evidence>
<keyword evidence="2 4" id="KW-0238">DNA-binding</keyword>
<dbReference type="SUPFAM" id="SSF46689">
    <property type="entry name" value="Homeodomain-like"/>
    <property type="match status" value="1"/>
</dbReference>
<name>A0A919UKC4_9ACTN</name>
<proteinExistence type="predicted"/>
<evidence type="ECO:0000256" key="1">
    <source>
        <dbReference type="ARBA" id="ARBA00023015"/>
    </source>
</evidence>
<dbReference type="InterPro" id="IPR041479">
    <property type="entry name" value="TetR_CgmR_C"/>
</dbReference>
<dbReference type="Pfam" id="PF00440">
    <property type="entry name" value="TetR_N"/>
    <property type="match status" value="1"/>
</dbReference>
<evidence type="ECO:0000256" key="4">
    <source>
        <dbReference type="PROSITE-ProRule" id="PRU00335"/>
    </source>
</evidence>
<keyword evidence="1" id="KW-0805">Transcription regulation</keyword>
<keyword evidence="7" id="KW-1185">Reference proteome</keyword>
<dbReference type="AlphaFoldDB" id="A0A919UKC4"/>
<protein>
    <recommendedName>
        <fullName evidence="5">HTH tetR-type domain-containing protein</fullName>
    </recommendedName>
</protein>